<evidence type="ECO:0000313" key="2">
    <source>
        <dbReference type="EMBL" id="KAJ2845691.1"/>
    </source>
</evidence>
<feature type="region of interest" description="Disordered" evidence="1">
    <location>
        <begin position="1"/>
        <end position="36"/>
    </location>
</feature>
<protein>
    <submittedName>
        <fullName evidence="2">Uncharacterized protein</fullName>
    </submittedName>
</protein>
<evidence type="ECO:0000256" key="1">
    <source>
        <dbReference type="SAM" id="MobiDB-lite"/>
    </source>
</evidence>
<evidence type="ECO:0000313" key="3">
    <source>
        <dbReference type="Proteomes" id="UP001139887"/>
    </source>
</evidence>
<proteinExistence type="predicted"/>
<dbReference type="OrthoDB" id="19394at2759"/>
<sequence>MPAEKSDYTRRESLSSDFSPGDDFGPLDEHFKPGSTRARFEELASTYRSSNDKNGRMLSRFDEMMQKKASLVNIIRMAKGGELPPTYQIVENIHKINFDAMREHATTFQGKKIIDKLETATNSGAKA</sequence>
<gene>
    <name evidence="2" type="ORF">IWW36_004680</name>
</gene>
<reference evidence="2" key="1">
    <citation type="submission" date="2022-07" db="EMBL/GenBank/DDBJ databases">
        <title>Phylogenomic reconstructions and comparative analyses of Kickxellomycotina fungi.</title>
        <authorList>
            <person name="Reynolds N.K."/>
            <person name="Stajich J.E."/>
            <person name="Barry K."/>
            <person name="Grigoriev I.V."/>
            <person name="Crous P."/>
            <person name="Smith M.E."/>
        </authorList>
    </citation>
    <scope>NUCLEOTIDE SEQUENCE</scope>
    <source>
        <strain evidence="2">NRRL 1566</strain>
    </source>
</reference>
<dbReference type="AlphaFoldDB" id="A0A9W8LYK0"/>
<dbReference type="Proteomes" id="UP001139887">
    <property type="component" value="Unassembled WGS sequence"/>
</dbReference>
<name>A0A9W8LYK0_9FUNG</name>
<feature type="compositionally biased region" description="Basic and acidic residues" evidence="1">
    <location>
        <begin position="1"/>
        <end position="14"/>
    </location>
</feature>
<dbReference type="EMBL" id="JANBUW010000736">
    <property type="protein sequence ID" value="KAJ2845691.1"/>
    <property type="molecule type" value="Genomic_DNA"/>
</dbReference>
<feature type="non-terminal residue" evidence="2">
    <location>
        <position position="127"/>
    </location>
</feature>
<feature type="compositionally biased region" description="Basic and acidic residues" evidence="1">
    <location>
        <begin position="27"/>
        <end position="36"/>
    </location>
</feature>
<comment type="caution">
    <text evidence="2">The sequence shown here is derived from an EMBL/GenBank/DDBJ whole genome shotgun (WGS) entry which is preliminary data.</text>
</comment>
<keyword evidence="3" id="KW-1185">Reference proteome</keyword>
<accession>A0A9W8LYK0</accession>
<organism evidence="2 3">
    <name type="scientific">Coemansia brasiliensis</name>
    <dbReference type="NCBI Taxonomy" id="2650707"/>
    <lineage>
        <taxon>Eukaryota</taxon>
        <taxon>Fungi</taxon>
        <taxon>Fungi incertae sedis</taxon>
        <taxon>Zoopagomycota</taxon>
        <taxon>Kickxellomycotina</taxon>
        <taxon>Kickxellomycetes</taxon>
        <taxon>Kickxellales</taxon>
        <taxon>Kickxellaceae</taxon>
        <taxon>Coemansia</taxon>
    </lineage>
</organism>